<dbReference type="InterPro" id="IPR003593">
    <property type="entry name" value="AAA+_ATPase"/>
</dbReference>
<dbReference type="PROSITE" id="PS00211">
    <property type="entry name" value="ABC_TRANSPORTER_1"/>
    <property type="match status" value="1"/>
</dbReference>
<dbReference type="EC" id="3.6.3.-" evidence="6"/>
<sequence>MIQISNMCKVYEMGENSIYALNNVSLHIAKHEFVAIVGPSGSGKSTLMNMLGCLDVPTSGSYYLDGHEVSRLNDNQLAEIRNFKIGFIFQGFNLLKKLTAVENVELPLIYQGAGHKERIRKSIEALEMVGLGDRIHHTPNELSGGQQQRVAIARALVSNPPLILADEPTGNLDTKSGADVMKTLHQLHKNGNTIVLITHDNNVAAQAGRIIRIQDGMIMEDREAV</sequence>
<dbReference type="SUPFAM" id="SSF52540">
    <property type="entry name" value="P-loop containing nucleoside triphosphate hydrolases"/>
    <property type="match status" value="1"/>
</dbReference>
<dbReference type="PANTHER" id="PTHR42798">
    <property type="entry name" value="LIPOPROTEIN-RELEASING SYSTEM ATP-BINDING PROTEIN LOLD"/>
    <property type="match status" value="1"/>
</dbReference>
<accession>A0A1V4SEC4</accession>
<dbReference type="GO" id="GO:0005524">
    <property type="term" value="F:ATP binding"/>
    <property type="evidence" value="ECO:0007669"/>
    <property type="project" value="UniProtKB-KW"/>
</dbReference>
<organism evidence="6 7">
    <name type="scientific">Ruminiclostridium hungatei</name>
    <name type="common">Clostridium hungatei</name>
    <dbReference type="NCBI Taxonomy" id="48256"/>
    <lineage>
        <taxon>Bacteria</taxon>
        <taxon>Bacillati</taxon>
        <taxon>Bacillota</taxon>
        <taxon>Clostridia</taxon>
        <taxon>Eubacteriales</taxon>
        <taxon>Oscillospiraceae</taxon>
        <taxon>Ruminiclostridium</taxon>
    </lineage>
</organism>
<dbReference type="PROSITE" id="PS50893">
    <property type="entry name" value="ABC_TRANSPORTER_2"/>
    <property type="match status" value="1"/>
</dbReference>
<dbReference type="GO" id="GO:0098796">
    <property type="term" value="C:membrane protein complex"/>
    <property type="evidence" value="ECO:0007669"/>
    <property type="project" value="UniProtKB-ARBA"/>
</dbReference>
<keyword evidence="6" id="KW-0378">Hydrolase</keyword>
<dbReference type="SMART" id="SM00382">
    <property type="entry name" value="AAA"/>
    <property type="match status" value="1"/>
</dbReference>
<keyword evidence="4 6" id="KW-0067">ATP-binding</keyword>
<dbReference type="Pfam" id="PF00005">
    <property type="entry name" value="ABC_tran"/>
    <property type="match status" value="1"/>
</dbReference>
<comment type="caution">
    <text evidence="6">The sequence shown here is derived from an EMBL/GenBank/DDBJ whole genome shotgun (WGS) entry which is preliminary data.</text>
</comment>
<evidence type="ECO:0000256" key="3">
    <source>
        <dbReference type="ARBA" id="ARBA00022741"/>
    </source>
</evidence>
<dbReference type="AlphaFoldDB" id="A0A1V4SEC4"/>
<dbReference type="InterPro" id="IPR017871">
    <property type="entry name" value="ABC_transporter-like_CS"/>
</dbReference>
<dbReference type="InterPro" id="IPR017911">
    <property type="entry name" value="MacB-like_ATP-bd"/>
</dbReference>
<dbReference type="STRING" id="48256.CLHUN_38680"/>
<dbReference type="CDD" id="cd03255">
    <property type="entry name" value="ABC_MJ0796_LolCDE_FtsE"/>
    <property type="match status" value="1"/>
</dbReference>
<evidence type="ECO:0000256" key="2">
    <source>
        <dbReference type="ARBA" id="ARBA00022448"/>
    </source>
</evidence>
<keyword evidence="7" id="KW-1185">Reference proteome</keyword>
<keyword evidence="2" id="KW-0813">Transport</keyword>
<evidence type="ECO:0000256" key="1">
    <source>
        <dbReference type="ARBA" id="ARBA00005417"/>
    </source>
</evidence>
<dbReference type="EMBL" id="MZGX01000032">
    <property type="protein sequence ID" value="OPX42218.1"/>
    <property type="molecule type" value="Genomic_DNA"/>
</dbReference>
<evidence type="ECO:0000313" key="6">
    <source>
        <dbReference type="EMBL" id="OPX42218.1"/>
    </source>
</evidence>
<keyword evidence="3" id="KW-0547">Nucleotide-binding</keyword>
<dbReference type="InterPro" id="IPR003439">
    <property type="entry name" value="ABC_transporter-like_ATP-bd"/>
</dbReference>
<protein>
    <submittedName>
        <fullName evidence="6">Macrolide export ATP-binding/permease protein MacB</fullName>
        <ecNumber evidence="6">3.6.3.-</ecNumber>
    </submittedName>
</protein>
<evidence type="ECO:0000259" key="5">
    <source>
        <dbReference type="PROSITE" id="PS50893"/>
    </source>
</evidence>
<proteinExistence type="inferred from homology"/>
<evidence type="ECO:0000313" key="7">
    <source>
        <dbReference type="Proteomes" id="UP000191554"/>
    </source>
</evidence>
<dbReference type="GO" id="GO:0022857">
    <property type="term" value="F:transmembrane transporter activity"/>
    <property type="evidence" value="ECO:0007669"/>
    <property type="project" value="UniProtKB-ARBA"/>
</dbReference>
<comment type="similarity">
    <text evidence="1">Belongs to the ABC transporter superfamily.</text>
</comment>
<feature type="domain" description="ABC transporter" evidence="5">
    <location>
        <begin position="2"/>
        <end position="225"/>
    </location>
</feature>
<dbReference type="PANTHER" id="PTHR42798:SF6">
    <property type="entry name" value="CELL DIVISION ATP-BINDING PROTEIN FTSE"/>
    <property type="match status" value="1"/>
</dbReference>
<name>A0A1V4SEC4_RUMHU</name>
<reference evidence="6 7" key="1">
    <citation type="submission" date="2017-03" db="EMBL/GenBank/DDBJ databases">
        <title>Genome sequence of Clostridium hungatei DSM 14427.</title>
        <authorList>
            <person name="Poehlein A."/>
            <person name="Daniel R."/>
        </authorList>
    </citation>
    <scope>NUCLEOTIDE SEQUENCE [LARGE SCALE GENOMIC DNA]</scope>
    <source>
        <strain evidence="6 7">DSM 14427</strain>
    </source>
</reference>
<dbReference type="GO" id="GO:0016887">
    <property type="term" value="F:ATP hydrolysis activity"/>
    <property type="evidence" value="ECO:0007669"/>
    <property type="project" value="InterPro"/>
</dbReference>
<dbReference type="OrthoDB" id="9802264at2"/>
<dbReference type="Gene3D" id="3.40.50.300">
    <property type="entry name" value="P-loop containing nucleotide triphosphate hydrolases"/>
    <property type="match status" value="1"/>
</dbReference>
<evidence type="ECO:0000256" key="4">
    <source>
        <dbReference type="ARBA" id="ARBA00022840"/>
    </source>
</evidence>
<dbReference type="FunFam" id="3.40.50.300:FF:000032">
    <property type="entry name" value="Export ABC transporter ATP-binding protein"/>
    <property type="match status" value="1"/>
</dbReference>
<gene>
    <name evidence="6" type="primary">macB_6</name>
    <name evidence="6" type="ORF">CLHUN_38680</name>
</gene>
<dbReference type="InterPro" id="IPR027417">
    <property type="entry name" value="P-loop_NTPase"/>
</dbReference>
<dbReference type="RefSeq" id="WP_080066302.1">
    <property type="nucleotide sequence ID" value="NZ_MZGX01000032.1"/>
</dbReference>
<dbReference type="Proteomes" id="UP000191554">
    <property type="component" value="Unassembled WGS sequence"/>
</dbReference>